<dbReference type="Pfam" id="PF00589">
    <property type="entry name" value="Phage_integrase"/>
    <property type="match status" value="1"/>
</dbReference>
<dbReference type="Gene3D" id="1.10.443.10">
    <property type="entry name" value="Intergrase catalytic core"/>
    <property type="match status" value="1"/>
</dbReference>
<name>A0ABT2HZL8_9SPHN</name>
<dbReference type="CDD" id="cd00801">
    <property type="entry name" value="INT_P4_C"/>
    <property type="match status" value="1"/>
</dbReference>
<reference evidence="6" key="1">
    <citation type="submission" date="2022-09" db="EMBL/GenBank/DDBJ databases">
        <title>Novosphingobium sp. Nov., a polycyclic aromatic hydrocarbon-degrading bacterium isolated form mangrove sediments in HongKong.</title>
        <authorList>
            <person name="Hu Z."/>
        </authorList>
    </citation>
    <scope>NUCLEOTIDE SEQUENCE</scope>
    <source>
        <strain evidence="6">HK4-1</strain>
    </source>
</reference>
<dbReference type="InterPro" id="IPR013762">
    <property type="entry name" value="Integrase-like_cat_sf"/>
</dbReference>
<organism evidence="6 7">
    <name type="scientific">Novosphingobium mangrovi</name>
    <name type="common">ex Huang et al. 2023</name>
    <dbReference type="NCBI Taxonomy" id="2976432"/>
    <lineage>
        <taxon>Bacteria</taxon>
        <taxon>Pseudomonadati</taxon>
        <taxon>Pseudomonadota</taxon>
        <taxon>Alphaproteobacteria</taxon>
        <taxon>Sphingomonadales</taxon>
        <taxon>Sphingomonadaceae</taxon>
        <taxon>Novosphingobium</taxon>
    </lineage>
</organism>
<dbReference type="InterPro" id="IPR011010">
    <property type="entry name" value="DNA_brk_join_enz"/>
</dbReference>
<dbReference type="SUPFAM" id="SSF56349">
    <property type="entry name" value="DNA breaking-rejoining enzymes"/>
    <property type="match status" value="1"/>
</dbReference>
<dbReference type="InterPro" id="IPR002104">
    <property type="entry name" value="Integrase_catalytic"/>
</dbReference>
<keyword evidence="4" id="KW-0233">DNA recombination</keyword>
<dbReference type="GO" id="GO:0003677">
    <property type="term" value="F:DNA binding"/>
    <property type="evidence" value="ECO:0007669"/>
    <property type="project" value="UniProtKB-KW"/>
</dbReference>
<evidence type="ECO:0000256" key="2">
    <source>
        <dbReference type="ARBA" id="ARBA00022908"/>
    </source>
</evidence>
<evidence type="ECO:0000256" key="4">
    <source>
        <dbReference type="ARBA" id="ARBA00023172"/>
    </source>
</evidence>
<dbReference type="EMBL" id="JANZXA010000001">
    <property type="protein sequence ID" value="MCT2397995.1"/>
    <property type="molecule type" value="Genomic_DNA"/>
</dbReference>
<dbReference type="Gene3D" id="3.30.160.390">
    <property type="entry name" value="Integrase, DNA-binding domain"/>
    <property type="match status" value="1"/>
</dbReference>
<evidence type="ECO:0000256" key="3">
    <source>
        <dbReference type="ARBA" id="ARBA00023125"/>
    </source>
</evidence>
<feature type="domain" description="Tyr recombinase" evidence="5">
    <location>
        <begin position="204"/>
        <end position="377"/>
    </location>
</feature>
<dbReference type="RefSeq" id="WP_232512611.1">
    <property type="nucleotide sequence ID" value="NZ_JANZXA010000001.1"/>
</dbReference>
<evidence type="ECO:0000313" key="6">
    <source>
        <dbReference type="EMBL" id="MCT2397995.1"/>
    </source>
</evidence>
<keyword evidence="2" id="KW-0229">DNA integration</keyword>
<evidence type="ECO:0000256" key="1">
    <source>
        <dbReference type="ARBA" id="ARBA00008857"/>
    </source>
</evidence>
<dbReference type="Gene3D" id="1.10.150.130">
    <property type="match status" value="1"/>
</dbReference>
<accession>A0ABT2HZL8</accession>
<dbReference type="Proteomes" id="UP001165583">
    <property type="component" value="Unassembled WGS sequence"/>
</dbReference>
<keyword evidence="3 6" id="KW-0238">DNA-binding</keyword>
<dbReference type="PANTHER" id="PTHR30629">
    <property type="entry name" value="PROPHAGE INTEGRASE"/>
    <property type="match status" value="1"/>
</dbReference>
<evidence type="ECO:0000259" key="5">
    <source>
        <dbReference type="PROSITE" id="PS51898"/>
    </source>
</evidence>
<dbReference type="PANTHER" id="PTHR30629:SF2">
    <property type="entry name" value="PROPHAGE INTEGRASE INTS-RELATED"/>
    <property type="match status" value="1"/>
</dbReference>
<gene>
    <name evidence="6" type="ORF">NZK81_00385</name>
</gene>
<comment type="caution">
    <text evidence="6">The sequence shown here is derived from an EMBL/GenBank/DDBJ whole genome shotgun (WGS) entry which is preliminary data.</text>
</comment>
<dbReference type="InterPro" id="IPR038488">
    <property type="entry name" value="Integrase_DNA-bd_sf"/>
</dbReference>
<evidence type="ECO:0000313" key="7">
    <source>
        <dbReference type="Proteomes" id="UP001165583"/>
    </source>
</evidence>
<dbReference type="InterPro" id="IPR010998">
    <property type="entry name" value="Integrase_recombinase_N"/>
</dbReference>
<keyword evidence="7" id="KW-1185">Reference proteome</keyword>
<dbReference type="InterPro" id="IPR053876">
    <property type="entry name" value="Phage_int_M"/>
</dbReference>
<protein>
    <submittedName>
        <fullName evidence="6">Integrase arm-type DNA-binding domain-containing protein</fullName>
    </submittedName>
</protein>
<comment type="similarity">
    <text evidence="1">Belongs to the 'phage' integrase family.</text>
</comment>
<dbReference type="PROSITE" id="PS51898">
    <property type="entry name" value="TYR_RECOMBINASE"/>
    <property type="match status" value="1"/>
</dbReference>
<dbReference type="InterPro" id="IPR050808">
    <property type="entry name" value="Phage_Integrase"/>
</dbReference>
<proteinExistence type="inferred from homology"/>
<dbReference type="InterPro" id="IPR025166">
    <property type="entry name" value="Integrase_DNA_bind_dom"/>
</dbReference>
<sequence length="401" mass="45767">MTSHALNRLTATRVAGIKEPGRYADGGGLFLFVDATRRRWLFRYTWRGAKKELGLGSARSLSLAKAREKAAEYRAMLSEGKNPKVERAKANRSVTFGEYADSFVETMSPSWKNAKHIAQWKMTLTVYAAPIRPLLLHEIETDDVLQVLRPHWSRVPETADRLRGRIENVLDAAKANGLREGENPARWRGHLDQLLPRRRKSSQSHHAALPFNRIKRFIRALRNRPAVAARALEFLILTAARTGEVLNADWEEIDLRQRIWIIPADRMKAEREHRVPLTEPAIAILKATPPKFRTGLIFERNSKGVPLSIMAMPMLLRRMNIVETVHGFRSTFRDWASETTNFPSEVCEMALAHTIPGKAEAAYRRGDLFNKRRKLMEAWAKYCGYEAEKETKGESLNSHSP</sequence>
<dbReference type="Pfam" id="PF13356">
    <property type="entry name" value="Arm-DNA-bind_3"/>
    <property type="match status" value="1"/>
</dbReference>
<dbReference type="Pfam" id="PF22022">
    <property type="entry name" value="Phage_int_M"/>
    <property type="match status" value="1"/>
</dbReference>